<protein>
    <submittedName>
        <fullName evidence="1">Uncharacterized protein</fullName>
    </submittedName>
</protein>
<accession>A0AAU7PI29</accession>
<dbReference type="EMBL" id="PP595732">
    <property type="protein sequence ID" value="XBS49776.1"/>
    <property type="molecule type" value="Genomic_DNA"/>
</dbReference>
<name>A0AAU7PI29_9CAUD</name>
<evidence type="ECO:0000313" key="1">
    <source>
        <dbReference type="EMBL" id="XBS49776.1"/>
    </source>
</evidence>
<proteinExistence type="predicted"/>
<sequence>MKVSELDRSVIIEMIRSATMIATTEIQTIGSDYRKNTNFFDLALRDVVKGVEQQLLKDAE</sequence>
<reference evidence="1" key="1">
    <citation type="submission" date="2024-04" db="EMBL/GenBank/DDBJ databases">
        <authorList>
            <person name="Jaglan A.B."/>
            <person name="Vashisth M."/>
            <person name="Anand T."/>
            <person name="Virmani N."/>
            <person name="Bera B."/>
            <person name="Vaid R."/>
        </authorList>
    </citation>
    <scope>NUCLEOTIDE SEQUENCE</scope>
</reference>
<organism evidence="1">
    <name type="scientific">Salmonella phage SalP219</name>
    <dbReference type="NCBI Taxonomy" id="3158864"/>
    <lineage>
        <taxon>Viruses</taxon>
        <taxon>Duplodnaviria</taxon>
        <taxon>Heunggongvirae</taxon>
        <taxon>Uroviricota</taxon>
        <taxon>Caudoviricetes</taxon>
        <taxon>Vequintavirinae</taxon>
        <taxon>Seunavirus</taxon>
    </lineage>
</organism>